<dbReference type="InterPro" id="IPR008580">
    <property type="entry name" value="PPPDE_dom"/>
</dbReference>
<evidence type="ECO:0000256" key="1">
    <source>
        <dbReference type="ARBA" id="ARBA00008140"/>
    </source>
</evidence>
<dbReference type="PANTHER" id="PTHR12378:SF9">
    <property type="entry name" value="OS06G0107000 PROTEIN"/>
    <property type="match status" value="1"/>
</dbReference>
<protein>
    <recommendedName>
        <fullName evidence="6">PPPDE domain-containing protein</fullName>
    </recommendedName>
</protein>
<evidence type="ECO:0000256" key="2">
    <source>
        <dbReference type="ARBA" id="ARBA00022670"/>
    </source>
</evidence>
<dbReference type="Pfam" id="PF05903">
    <property type="entry name" value="Peptidase_C97"/>
    <property type="match status" value="1"/>
</dbReference>
<keyword evidence="4" id="KW-0175">Coiled coil</keyword>
<reference evidence="7" key="1">
    <citation type="submission" date="2020-06" db="EMBL/GenBank/DDBJ databases">
        <title>WGS assembly of Ceratodon purpureus strain R40.</title>
        <authorList>
            <person name="Carey S.B."/>
            <person name="Jenkins J."/>
            <person name="Shu S."/>
            <person name="Lovell J.T."/>
            <person name="Sreedasyam A."/>
            <person name="Maumus F."/>
            <person name="Tiley G.P."/>
            <person name="Fernandez-Pozo N."/>
            <person name="Barry K."/>
            <person name="Chen C."/>
            <person name="Wang M."/>
            <person name="Lipzen A."/>
            <person name="Daum C."/>
            <person name="Saski C.A."/>
            <person name="Payton A.C."/>
            <person name="Mcbreen J.C."/>
            <person name="Conrad R.E."/>
            <person name="Kollar L.M."/>
            <person name="Olsson S."/>
            <person name="Huttunen S."/>
            <person name="Landis J.B."/>
            <person name="Wickett N.J."/>
            <person name="Johnson M.G."/>
            <person name="Rensing S.A."/>
            <person name="Grimwood J."/>
            <person name="Schmutz J."/>
            <person name="Mcdaniel S.F."/>
        </authorList>
    </citation>
    <scope>NUCLEOTIDE SEQUENCE</scope>
    <source>
        <strain evidence="7">R40</strain>
    </source>
</reference>
<feature type="region of interest" description="Disordered" evidence="5">
    <location>
        <begin position="176"/>
        <end position="268"/>
    </location>
</feature>
<keyword evidence="2" id="KW-0645">Protease</keyword>
<proteinExistence type="inferred from homology"/>
<dbReference type="SMART" id="SM01179">
    <property type="entry name" value="DUF862"/>
    <property type="match status" value="1"/>
</dbReference>
<dbReference type="PANTHER" id="PTHR12378">
    <property type="entry name" value="DESUMOYLATING ISOPEPTIDASE"/>
    <property type="match status" value="1"/>
</dbReference>
<sequence length="268" mass="28612">MAEVTLHVYDVTNSGNVRANSAIMNLNKVMRGGIGLGGIFHGAVEVYGKEWSFGYCENGSGVFSCPPKANPMYTYRESVSLGKTELSPLGVQNAIRELMRGWPGSGYDLLSHNCNHFCDEFCGKLGPGVQKLPLWVNRFANAGDAAIEAAENTMERLRNAKKEVLSVTKTAMSFMFGSGSPTSGGTLGSTDSGSNSGRRLSLSIGSPSRLLSRGSPSSSQNGHSGRHSRQSSDSTEQRPILLPWKERALPSSDSSSQSPQTPLDSSSQ</sequence>
<feature type="coiled-coil region" evidence="4">
    <location>
        <begin position="140"/>
        <end position="167"/>
    </location>
</feature>
<dbReference type="AlphaFoldDB" id="A0A8T0JE33"/>
<dbReference type="InterPro" id="IPR042266">
    <property type="entry name" value="PPPDE_sf"/>
</dbReference>
<evidence type="ECO:0000256" key="4">
    <source>
        <dbReference type="SAM" id="Coils"/>
    </source>
</evidence>
<organism evidence="7 8">
    <name type="scientific">Ceratodon purpureus</name>
    <name type="common">Fire moss</name>
    <name type="synonym">Dicranum purpureum</name>
    <dbReference type="NCBI Taxonomy" id="3225"/>
    <lineage>
        <taxon>Eukaryota</taxon>
        <taxon>Viridiplantae</taxon>
        <taxon>Streptophyta</taxon>
        <taxon>Embryophyta</taxon>
        <taxon>Bryophyta</taxon>
        <taxon>Bryophytina</taxon>
        <taxon>Bryopsida</taxon>
        <taxon>Dicranidae</taxon>
        <taxon>Pseudoditrichales</taxon>
        <taxon>Ditrichaceae</taxon>
        <taxon>Ceratodon</taxon>
    </lineage>
</organism>
<comment type="caution">
    <text evidence="7">The sequence shown here is derived from an EMBL/GenBank/DDBJ whole genome shotgun (WGS) entry which is preliminary data.</text>
</comment>
<evidence type="ECO:0000256" key="5">
    <source>
        <dbReference type="SAM" id="MobiDB-lite"/>
    </source>
</evidence>
<feature type="compositionally biased region" description="Low complexity" evidence="5">
    <location>
        <begin position="249"/>
        <end position="268"/>
    </location>
</feature>
<name>A0A8T0JE33_CERPU</name>
<feature type="domain" description="PPPDE" evidence="6">
    <location>
        <begin position="2"/>
        <end position="151"/>
    </location>
</feature>
<dbReference type="OrthoDB" id="412286at2759"/>
<dbReference type="Gene3D" id="3.90.1720.30">
    <property type="entry name" value="PPPDE domains"/>
    <property type="match status" value="1"/>
</dbReference>
<comment type="similarity">
    <text evidence="1">Belongs to the DeSI family.</text>
</comment>
<gene>
    <name evidence="7" type="ORF">KC19_1G307400</name>
</gene>
<dbReference type="GO" id="GO:0006508">
    <property type="term" value="P:proteolysis"/>
    <property type="evidence" value="ECO:0007669"/>
    <property type="project" value="UniProtKB-KW"/>
</dbReference>
<accession>A0A8T0JE33</accession>
<keyword evidence="3" id="KW-0378">Hydrolase</keyword>
<evidence type="ECO:0000256" key="3">
    <source>
        <dbReference type="ARBA" id="ARBA00022801"/>
    </source>
</evidence>
<evidence type="ECO:0000259" key="6">
    <source>
        <dbReference type="PROSITE" id="PS51858"/>
    </source>
</evidence>
<dbReference type="GO" id="GO:0101005">
    <property type="term" value="F:deubiquitinase activity"/>
    <property type="evidence" value="ECO:0007669"/>
    <property type="project" value="TreeGrafter"/>
</dbReference>
<evidence type="ECO:0000313" key="7">
    <source>
        <dbReference type="EMBL" id="KAG0593149.1"/>
    </source>
</evidence>
<dbReference type="EMBL" id="CM026421">
    <property type="protein sequence ID" value="KAG0593149.1"/>
    <property type="molecule type" value="Genomic_DNA"/>
</dbReference>
<feature type="compositionally biased region" description="Low complexity" evidence="5">
    <location>
        <begin position="177"/>
        <end position="219"/>
    </location>
</feature>
<evidence type="ECO:0000313" key="8">
    <source>
        <dbReference type="Proteomes" id="UP000822688"/>
    </source>
</evidence>
<keyword evidence="8" id="KW-1185">Reference proteome</keyword>
<dbReference type="GO" id="GO:0016579">
    <property type="term" value="P:protein deubiquitination"/>
    <property type="evidence" value="ECO:0007669"/>
    <property type="project" value="TreeGrafter"/>
</dbReference>
<dbReference type="Proteomes" id="UP000822688">
    <property type="component" value="Chromosome 1"/>
</dbReference>
<dbReference type="PROSITE" id="PS51858">
    <property type="entry name" value="PPPDE"/>
    <property type="match status" value="1"/>
</dbReference>